<organism evidence="3 4">
    <name type="scientific">Jiella endophytica</name>
    <dbReference type="NCBI Taxonomy" id="2558362"/>
    <lineage>
        <taxon>Bacteria</taxon>
        <taxon>Pseudomonadati</taxon>
        <taxon>Pseudomonadota</taxon>
        <taxon>Alphaproteobacteria</taxon>
        <taxon>Hyphomicrobiales</taxon>
        <taxon>Aurantimonadaceae</taxon>
        <taxon>Jiella</taxon>
    </lineage>
</organism>
<dbReference type="EMBL" id="SOZD01000002">
    <property type="protein sequence ID" value="TFF24866.1"/>
    <property type="molecule type" value="Genomic_DNA"/>
</dbReference>
<feature type="transmembrane region" description="Helical" evidence="1">
    <location>
        <begin position="122"/>
        <end position="140"/>
    </location>
</feature>
<dbReference type="RefSeq" id="WP_134761035.1">
    <property type="nucleotide sequence ID" value="NZ_SOZD01000002.1"/>
</dbReference>
<dbReference type="OrthoDB" id="8907787at2"/>
<proteinExistence type="predicted"/>
<dbReference type="Pfam" id="PF07331">
    <property type="entry name" value="TctB"/>
    <property type="match status" value="1"/>
</dbReference>
<name>A0A4Y8RNF3_9HYPH</name>
<dbReference type="AlphaFoldDB" id="A0A4Y8RNF3"/>
<dbReference type="InterPro" id="IPR009936">
    <property type="entry name" value="DUF1468"/>
</dbReference>
<dbReference type="Proteomes" id="UP000298179">
    <property type="component" value="Unassembled WGS sequence"/>
</dbReference>
<keyword evidence="1" id="KW-1133">Transmembrane helix</keyword>
<feature type="transmembrane region" description="Helical" evidence="1">
    <location>
        <begin position="82"/>
        <end position="102"/>
    </location>
</feature>
<sequence length="170" mass="18521">MAAKRARRPGETAFTGLLLVVSLFLLWSAYGISGFESLSSAGAVPLATTFAMVVTAAIVLFKTNRMVPAADEKLGHEVLPPMVMVFAVLLLVYALLLEPLGFLPTSFLFLVVAIRLLSHRSWLYAAAISLLSLALIYILFRIVFTVLMPPGIVPEGEILSWLRQATGVRF</sequence>
<evidence type="ECO:0000313" key="4">
    <source>
        <dbReference type="Proteomes" id="UP000298179"/>
    </source>
</evidence>
<protein>
    <submittedName>
        <fullName evidence="3">Tripartite tricarboxylate transporter TctB family protein</fullName>
    </submittedName>
</protein>
<evidence type="ECO:0000256" key="1">
    <source>
        <dbReference type="SAM" id="Phobius"/>
    </source>
</evidence>
<reference evidence="3 4" key="1">
    <citation type="submission" date="2019-03" db="EMBL/GenBank/DDBJ databases">
        <title>Jiella endophytica sp. nov., a novel endophytic bacterium isolated from root of Ficus microcarpa Linn. f.</title>
        <authorList>
            <person name="Tuo L."/>
        </authorList>
    </citation>
    <scope>NUCLEOTIDE SEQUENCE [LARGE SCALE GENOMIC DNA]</scope>
    <source>
        <strain evidence="3 4">CBS5Q-3</strain>
    </source>
</reference>
<keyword evidence="4" id="KW-1185">Reference proteome</keyword>
<evidence type="ECO:0000259" key="2">
    <source>
        <dbReference type="Pfam" id="PF07331"/>
    </source>
</evidence>
<keyword evidence="1" id="KW-0472">Membrane</keyword>
<evidence type="ECO:0000313" key="3">
    <source>
        <dbReference type="EMBL" id="TFF24866.1"/>
    </source>
</evidence>
<feature type="domain" description="DUF1468" evidence="2">
    <location>
        <begin position="17"/>
        <end position="149"/>
    </location>
</feature>
<feature type="transmembrane region" description="Helical" evidence="1">
    <location>
        <begin position="41"/>
        <end position="61"/>
    </location>
</feature>
<accession>A0A4Y8RNF3</accession>
<comment type="caution">
    <text evidence="3">The sequence shown here is derived from an EMBL/GenBank/DDBJ whole genome shotgun (WGS) entry which is preliminary data.</text>
</comment>
<keyword evidence="1" id="KW-0812">Transmembrane</keyword>
<gene>
    <name evidence="3" type="ORF">E3C22_05610</name>
</gene>